<name>A0A6J7WHU3_9CAUD</name>
<reference evidence="1" key="1">
    <citation type="submission" date="2020-05" db="EMBL/GenBank/DDBJ databases">
        <authorList>
            <person name="Chiriac C."/>
            <person name="Salcher M."/>
            <person name="Ghai R."/>
            <person name="Kavagutti S V."/>
        </authorList>
    </citation>
    <scope>NUCLEOTIDE SEQUENCE</scope>
</reference>
<organism evidence="1">
    <name type="scientific">uncultured Caudovirales phage</name>
    <dbReference type="NCBI Taxonomy" id="2100421"/>
    <lineage>
        <taxon>Viruses</taxon>
        <taxon>Duplodnaviria</taxon>
        <taxon>Heunggongvirae</taxon>
        <taxon>Uroviricota</taxon>
        <taxon>Caudoviricetes</taxon>
        <taxon>Peduoviridae</taxon>
        <taxon>Maltschvirus</taxon>
        <taxon>Maltschvirus maltsch</taxon>
    </lineage>
</organism>
<sequence length="88" mass="10027">MYYKTPTNALYWYDSGAPLNNLPDGSIPITNDEARELSGCELHGPSPYTSWVLHESEAYWVAPTPMPDDGLMYSWDEETLSWVLIEQV</sequence>
<protein>
    <submittedName>
        <fullName evidence="1">Uncharacterized protein</fullName>
    </submittedName>
</protein>
<evidence type="ECO:0000313" key="1">
    <source>
        <dbReference type="EMBL" id="CAB5212349.1"/>
    </source>
</evidence>
<accession>A0A6J7WHU3</accession>
<dbReference type="EMBL" id="LR798234">
    <property type="protein sequence ID" value="CAB5212349.1"/>
    <property type="molecule type" value="Genomic_DNA"/>
</dbReference>
<proteinExistence type="predicted"/>
<gene>
    <name evidence="1" type="ORF">UFOVP189_3</name>
</gene>